<organism evidence="1">
    <name type="scientific">uncultured Caudovirales phage</name>
    <dbReference type="NCBI Taxonomy" id="2100421"/>
    <lineage>
        <taxon>Viruses</taxon>
        <taxon>Duplodnaviria</taxon>
        <taxon>Heunggongvirae</taxon>
        <taxon>Uroviricota</taxon>
        <taxon>Caudoviricetes</taxon>
        <taxon>Peduoviridae</taxon>
        <taxon>Maltschvirus</taxon>
        <taxon>Maltschvirus maltsch</taxon>
    </lineage>
</organism>
<reference evidence="1" key="1">
    <citation type="submission" date="2020-04" db="EMBL/GenBank/DDBJ databases">
        <authorList>
            <person name="Chiriac C."/>
            <person name="Salcher M."/>
            <person name="Ghai R."/>
            <person name="Kavagutti S V."/>
        </authorList>
    </citation>
    <scope>NUCLEOTIDE SEQUENCE</scope>
</reference>
<dbReference type="EMBL" id="LR797466">
    <property type="protein sequence ID" value="CAB4218849.1"/>
    <property type="molecule type" value="Genomic_DNA"/>
</dbReference>
<evidence type="ECO:0000313" key="2">
    <source>
        <dbReference type="EMBL" id="CAB4218849.1"/>
    </source>
</evidence>
<sequence>MGPIDYSINVESPMAAFGQGANVGAVFSDLQNKLLAAQQAQEQKKMIFEKKQELLSKKNRTAQDYTDLALLLPKEEGDNVRASWDTFGKDRQEKELRFGGEVMSAFHAGSNDVAIQLLQERAQAARNSGNEGEAASYETYAKLAQSNPSAAQTVIGTMIGAVPGGDKVLENTIKTLKAPSDIRQSEANAKKAEYEAQDTPERLSLNNSQTAANIRNLDSQIVDRANKFGLDKDKLQSDVQMKLYEFGQKGGELNDSAKKIINESTLASVSSRQSANQMMDLANKLETKGGGFGSITSAENWINEKTGRQDAFTQLRNEYARLKNSQVLKNVPKGGNISDKDIEFAKEGFLPETANSKQLAMFLRGMAKAQNYEAFLEDAKSEWVNSVGYLGKPKKDIEINGITVQAGSSFSDFAPKYVDLISKKSTANTEQKNQKNIISQRSYFRHGNTQVQK</sequence>
<proteinExistence type="predicted"/>
<protein>
    <submittedName>
        <fullName evidence="1">Uncharacterized protein</fullName>
    </submittedName>
</protein>
<name>A0A6J5LYJ4_9CAUD</name>
<dbReference type="EMBL" id="LR796365">
    <property type="protein sequence ID" value="CAB4139684.1"/>
    <property type="molecule type" value="Genomic_DNA"/>
</dbReference>
<gene>
    <name evidence="2" type="ORF">UFOVP1607_46</name>
    <name evidence="1" type="ORF">UFOVP352_16</name>
</gene>
<accession>A0A6J5LYJ4</accession>
<evidence type="ECO:0000313" key="1">
    <source>
        <dbReference type="EMBL" id="CAB4139684.1"/>
    </source>
</evidence>